<gene>
    <name evidence="1" type="ORF">O6H91_09G105000</name>
</gene>
<accession>A0ACC2CSS0</accession>
<reference evidence="2" key="1">
    <citation type="journal article" date="2024" name="Proc. Natl. Acad. Sci. U.S.A.">
        <title>Extraordinary preservation of gene collinearity over three hundred million years revealed in homosporous lycophytes.</title>
        <authorList>
            <person name="Li C."/>
            <person name="Wickell D."/>
            <person name="Kuo L.Y."/>
            <person name="Chen X."/>
            <person name="Nie B."/>
            <person name="Liao X."/>
            <person name="Peng D."/>
            <person name="Ji J."/>
            <person name="Jenkins J."/>
            <person name="Williams M."/>
            <person name="Shu S."/>
            <person name="Plott C."/>
            <person name="Barry K."/>
            <person name="Rajasekar S."/>
            <person name="Grimwood J."/>
            <person name="Han X."/>
            <person name="Sun S."/>
            <person name="Hou Z."/>
            <person name="He W."/>
            <person name="Dai G."/>
            <person name="Sun C."/>
            <person name="Schmutz J."/>
            <person name="Leebens-Mack J.H."/>
            <person name="Li F.W."/>
            <person name="Wang L."/>
        </authorList>
    </citation>
    <scope>NUCLEOTIDE SEQUENCE [LARGE SCALE GENOMIC DNA]</scope>
    <source>
        <strain evidence="2">cv. PW_Plant_1</strain>
    </source>
</reference>
<name>A0ACC2CSS0_DIPCM</name>
<sequence>MERSDALCEDPECLFCILKETDLSKSHSRLARLFQEFPSHGADGQVVVVSQLRNIAMTYPTQTELIQQGIFECMSGLIWKGLRNRQWLAQDQNVYIPYYAAHIIGSYTLLVEESAERAVKAGVIPPLLELLRGKLTWVEQRIAVRALAHIAAYDSTFPSVAAHKDVLEHTIQLAQDAFSIVYTHYYQFVDCRLQYHSDLLTTRSEGVSTESRAEEWASQLQCWSLQLINCFAFGEAHLPIICQQEFLSKLSGMWGGLVNVSSPAGLGLLRTICHHSFGRAAIASCTAVVEALCSTARSSDDWQHMAIDCLMWLVQDPDTQLKVLDKALVALADLAELPSLEDNVKVGDMLMSSLNEDFDFPSSLSLSPCTRELLDGFMASRERLKWEKSMSTEDLQEKLKATLLVKSEGDGKILDGDIAGAVIKYTEALALCPINEESERLSLYSKRAECHLILHKPDCALSDSTRVLCLHKPINRHCKSLWQRAQAFDALGMAKESLFDAIMFINEWSHEPEHDNDLKDIKVLEQFEHLITKQMHAAWLFCDPAIKHGPLQYSMDDNVSITHHHEDYDESVWETASESDLIDVGEDFYWEEEKNNIESTESNIIKQAAIFRGITLKDLFGHFVPTRIKQISNLQQDSIPSTPNYTFTPQ</sequence>
<keyword evidence="2" id="KW-1185">Reference proteome</keyword>
<dbReference type="EMBL" id="CM055100">
    <property type="protein sequence ID" value="KAJ7545059.1"/>
    <property type="molecule type" value="Genomic_DNA"/>
</dbReference>
<organism evidence="1 2">
    <name type="scientific">Diphasiastrum complanatum</name>
    <name type="common">Issler's clubmoss</name>
    <name type="synonym">Lycopodium complanatum</name>
    <dbReference type="NCBI Taxonomy" id="34168"/>
    <lineage>
        <taxon>Eukaryota</taxon>
        <taxon>Viridiplantae</taxon>
        <taxon>Streptophyta</taxon>
        <taxon>Embryophyta</taxon>
        <taxon>Tracheophyta</taxon>
        <taxon>Lycopodiopsida</taxon>
        <taxon>Lycopodiales</taxon>
        <taxon>Lycopodiaceae</taxon>
        <taxon>Lycopodioideae</taxon>
        <taxon>Diphasiastrum</taxon>
    </lineage>
</organism>
<dbReference type="Proteomes" id="UP001162992">
    <property type="component" value="Chromosome 9"/>
</dbReference>
<evidence type="ECO:0000313" key="2">
    <source>
        <dbReference type="Proteomes" id="UP001162992"/>
    </source>
</evidence>
<proteinExistence type="predicted"/>
<comment type="caution">
    <text evidence="1">The sequence shown here is derived from an EMBL/GenBank/DDBJ whole genome shotgun (WGS) entry which is preliminary data.</text>
</comment>
<protein>
    <submittedName>
        <fullName evidence="1">Uncharacterized protein</fullName>
    </submittedName>
</protein>
<evidence type="ECO:0000313" key="1">
    <source>
        <dbReference type="EMBL" id="KAJ7545059.1"/>
    </source>
</evidence>